<comment type="pathway">
    <text evidence="2">Amino-acid biosynthesis; L-tryptophan biosynthesis; L-tryptophan from chorismate: step 1/5.</text>
</comment>
<dbReference type="InterPro" id="IPR015890">
    <property type="entry name" value="Chorismate_C"/>
</dbReference>
<keyword evidence="2" id="KW-0822">Tryptophan biosynthesis</keyword>
<keyword evidence="1" id="KW-0315">Glutamine amidotransferase</keyword>
<comment type="catalytic activity">
    <reaction evidence="2">
        <text>chorismate + L-glutamine = anthranilate + pyruvate + L-glutamate + H(+)</text>
        <dbReference type="Rhea" id="RHEA:21732"/>
        <dbReference type="ChEBI" id="CHEBI:15361"/>
        <dbReference type="ChEBI" id="CHEBI:15378"/>
        <dbReference type="ChEBI" id="CHEBI:16567"/>
        <dbReference type="ChEBI" id="CHEBI:29748"/>
        <dbReference type="ChEBI" id="CHEBI:29985"/>
        <dbReference type="ChEBI" id="CHEBI:58359"/>
        <dbReference type="EC" id="4.1.3.27"/>
    </reaction>
</comment>
<feature type="domain" description="Glutamine amidotransferase" evidence="4">
    <location>
        <begin position="573"/>
        <end position="750"/>
    </location>
</feature>
<dbReference type="RefSeq" id="WP_184362045.1">
    <property type="nucleotide sequence ID" value="NZ_BAAAKM010000105.1"/>
</dbReference>
<dbReference type="InterPro" id="IPR006805">
    <property type="entry name" value="Anth_synth_I_N"/>
</dbReference>
<accession>A0A840WE89</accession>
<proteinExistence type="predicted"/>
<evidence type="ECO:0000259" key="5">
    <source>
        <dbReference type="Pfam" id="PF00425"/>
    </source>
</evidence>
<dbReference type="EMBL" id="JACHDO010000001">
    <property type="protein sequence ID" value="MBB5489656.1"/>
    <property type="molecule type" value="Genomic_DNA"/>
</dbReference>
<dbReference type="PRINTS" id="PR00097">
    <property type="entry name" value="ANTSNTHASEII"/>
</dbReference>
<dbReference type="CDD" id="cd01743">
    <property type="entry name" value="GATase1_Anthranilate_Synthase"/>
    <property type="match status" value="1"/>
</dbReference>
<evidence type="ECO:0000313" key="8">
    <source>
        <dbReference type="Proteomes" id="UP000579647"/>
    </source>
</evidence>
<dbReference type="InterPro" id="IPR019999">
    <property type="entry name" value="Anth_synth_I-like"/>
</dbReference>
<keyword evidence="8" id="KW-1185">Reference proteome</keyword>
<dbReference type="InterPro" id="IPR006221">
    <property type="entry name" value="TrpG/PapA_dom"/>
</dbReference>
<dbReference type="GO" id="GO:0000162">
    <property type="term" value="P:L-tryptophan biosynthetic process"/>
    <property type="evidence" value="ECO:0007669"/>
    <property type="project" value="UniProtKB-UniRule"/>
</dbReference>
<feature type="domain" description="Anthranilate synthase component I N-terminal" evidence="6">
    <location>
        <begin position="54"/>
        <end position="204"/>
    </location>
</feature>
<name>A0A840WE89_9ACTN</name>
<evidence type="ECO:0000256" key="3">
    <source>
        <dbReference type="SAM" id="MobiDB-lite"/>
    </source>
</evidence>
<feature type="compositionally biased region" description="Basic and acidic residues" evidence="3">
    <location>
        <begin position="230"/>
        <end position="248"/>
    </location>
</feature>
<dbReference type="InterPro" id="IPR029062">
    <property type="entry name" value="Class_I_gatase-like"/>
</dbReference>
<feature type="compositionally biased region" description="Low complexity" evidence="3">
    <location>
        <begin position="538"/>
        <end position="564"/>
    </location>
</feature>
<dbReference type="Gene3D" id="3.60.120.10">
    <property type="entry name" value="Anthranilate synthase"/>
    <property type="match status" value="1"/>
</dbReference>
<reference evidence="7 8" key="1">
    <citation type="submission" date="2020-08" db="EMBL/GenBank/DDBJ databases">
        <title>Sequencing the genomes of 1000 actinobacteria strains.</title>
        <authorList>
            <person name="Klenk H.-P."/>
        </authorList>
    </citation>
    <scope>NUCLEOTIDE SEQUENCE [LARGE SCALE GENOMIC DNA]</scope>
    <source>
        <strain evidence="7 8">DSM 44598</strain>
    </source>
</reference>
<keyword evidence="2 7" id="KW-0456">Lyase</keyword>
<dbReference type="GO" id="GO:0004049">
    <property type="term" value="F:anthranilate synthase activity"/>
    <property type="evidence" value="ECO:0007669"/>
    <property type="project" value="UniProtKB-UniRule"/>
</dbReference>
<dbReference type="Pfam" id="PF00425">
    <property type="entry name" value="Chorismate_bind"/>
    <property type="match status" value="1"/>
</dbReference>
<evidence type="ECO:0000259" key="4">
    <source>
        <dbReference type="Pfam" id="PF00117"/>
    </source>
</evidence>
<keyword evidence="2" id="KW-0028">Amino-acid biosynthesis</keyword>
<keyword evidence="2" id="KW-0057">Aromatic amino acid biosynthesis</keyword>
<evidence type="ECO:0000313" key="7">
    <source>
        <dbReference type="EMBL" id="MBB5489656.1"/>
    </source>
</evidence>
<feature type="region of interest" description="Disordered" evidence="3">
    <location>
        <begin position="215"/>
        <end position="250"/>
    </location>
</feature>
<dbReference type="Pfam" id="PF04715">
    <property type="entry name" value="Anth_synt_I_N"/>
    <property type="match status" value="1"/>
</dbReference>
<dbReference type="AlphaFoldDB" id="A0A840WE89"/>
<gene>
    <name evidence="7" type="ORF">HNR07_000793</name>
</gene>
<dbReference type="NCBIfam" id="TIGR01815">
    <property type="entry name" value="TrpE-clade3"/>
    <property type="match status" value="1"/>
</dbReference>
<feature type="region of interest" description="Disordered" evidence="3">
    <location>
        <begin position="538"/>
        <end position="566"/>
    </location>
</feature>
<dbReference type="Pfam" id="PF00117">
    <property type="entry name" value="GATase"/>
    <property type="match status" value="1"/>
</dbReference>
<evidence type="ECO:0000259" key="6">
    <source>
        <dbReference type="Pfam" id="PF04715"/>
    </source>
</evidence>
<comment type="caution">
    <text evidence="7">The sequence shown here is derived from an EMBL/GenBank/DDBJ whole genome shotgun (WGS) entry which is preliminary data.</text>
</comment>
<sequence>MNPSDAQTTTYRTPSGVTVHRSATPCDPEILTELVSSVEYRRGGVLSSGMEYPGRYDRWHLGYVDPCLEISTRGRRVTATALNARGRVLLPVLAQALDTVPGASEREQDADRVAVTVPEPDPDAFFTEEERSRRPSVFTALRAVVAALRSPEDANLGLYGAFGYDLAFQFEPVERHIDRDPTDRDLVLHLPDAIVVRDRKRETCVRYTYEFTVPGDAGTEGGGAGGDSASCERARPEATTEGLPRETELTPPVVATEVPPGPRPGSYAQVVAEAKKKFRRGDLFEVVPGHRTYARCSSPARFYELLRDRNPAPYEFFFNLGEGEYLVGASPEMFVRVSGEPGTGQRVETCPISGTIRRGEDALGDAENIQELLSSVKEKSELTMCTDVDRNDKSRVCEPGSVKVIGRRQIEMYSRLIHTVDHIEGTLRRDFDALDAFLTHMWAVTVTGAPKTWAMRFIEQHETSPRRWYGGAVGVINFDGSMNTGLTLRTAHIRDGVAAVRVGATLLYDSDPEAEEKETFLKARALLETLALGEEALAAQESADTAGPAAEEAATGTESAAPAEQPGSGMRVLLVDHEDSFVNTLADYVRRHGAEVTTVRYGFDPSLLDRLAPDLVVLSPGPGLPVDFAMSDLLDALSARGLPVFGVCLGLQGMVEHAGGALRTLDEPVHGKPGRVRVRGGRLLSGMGEEGAFPAARYHSTYSTPDLVKNFEVTAVLDREPAEEPVVMAIEDPAARWYAVQFHPESILTAGVGEGIVARVLRLARS</sequence>
<dbReference type="InterPro" id="IPR005801">
    <property type="entry name" value="ADC_synthase"/>
</dbReference>
<dbReference type="InterPro" id="IPR010112">
    <property type="entry name" value="TrpE-G_bact"/>
</dbReference>
<dbReference type="EC" id="4.1.3.27" evidence="2"/>
<evidence type="ECO:0000256" key="1">
    <source>
        <dbReference type="ARBA" id="ARBA00022962"/>
    </source>
</evidence>
<dbReference type="PANTHER" id="PTHR11236:SF9">
    <property type="entry name" value="ANTHRANILATE SYNTHASE COMPONENT 1"/>
    <property type="match status" value="1"/>
</dbReference>
<protein>
    <recommendedName>
        <fullName evidence="2">Anthranilate synthase</fullName>
        <ecNumber evidence="2">4.1.3.27</ecNumber>
    </recommendedName>
</protein>
<dbReference type="SUPFAM" id="SSF52317">
    <property type="entry name" value="Class I glutamine amidotransferase-like"/>
    <property type="match status" value="1"/>
</dbReference>
<dbReference type="PANTHER" id="PTHR11236">
    <property type="entry name" value="AMINOBENZOATE/ANTHRANILATE SYNTHASE"/>
    <property type="match status" value="1"/>
</dbReference>
<dbReference type="NCBIfam" id="NF010081">
    <property type="entry name" value="PRK13566.1"/>
    <property type="match status" value="1"/>
</dbReference>
<organism evidence="7 8">
    <name type="scientific">Nocardiopsis metallicus</name>
    <dbReference type="NCBI Taxonomy" id="179819"/>
    <lineage>
        <taxon>Bacteria</taxon>
        <taxon>Bacillati</taxon>
        <taxon>Actinomycetota</taxon>
        <taxon>Actinomycetes</taxon>
        <taxon>Streptosporangiales</taxon>
        <taxon>Nocardiopsidaceae</taxon>
        <taxon>Nocardiopsis</taxon>
    </lineage>
</organism>
<dbReference type="SUPFAM" id="SSF56322">
    <property type="entry name" value="ADC synthase"/>
    <property type="match status" value="1"/>
</dbReference>
<dbReference type="Proteomes" id="UP000579647">
    <property type="component" value="Unassembled WGS sequence"/>
</dbReference>
<dbReference type="PIRSF" id="PIRSF036934">
    <property type="entry name" value="TrpE-G"/>
    <property type="match status" value="1"/>
</dbReference>
<evidence type="ECO:0000256" key="2">
    <source>
        <dbReference type="PIRNR" id="PIRNR036934"/>
    </source>
</evidence>
<dbReference type="PRINTS" id="PR00096">
    <property type="entry name" value="GATASE"/>
</dbReference>
<feature type="domain" description="Chorismate-utilising enzyme C-terminal" evidence="5">
    <location>
        <begin position="266"/>
        <end position="522"/>
    </location>
</feature>
<dbReference type="InterPro" id="IPR017926">
    <property type="entry name" value="GATASE"/>
</dbReference>
<dbReference type="UniPathway" id="UPA00035">
    <property type="reaction ID" value="UER00040"/>
</dbReference>
<dbReference type="PROSITE" id="PS51273">
    <property type="entry name" value="GATASE_TYPE_1"/>
    <property type="match status" value="1"/>
</dbReference>
<dbReference type="Gene3D" id="3.40.50.880">
    <property type="match status" value="1"/>
</dbReference>